<organism evidence="2 3">
    <name type="scientific">Branchiostoma lanceolatum</name>
    <name type="common">Common lancelet</name>
    <name type="synonym">Amphioxus lanceolatum</name>
    <dbReference type="NCBI Taxonomy" id="7740"/>
    <lineage>
        <taxon>Eukaryota</taxon>
        <taxon>Metazoa</taxon>
        <taxon>Chordata</taxon>
        <taxon>Cephalochordata</taxon>
        <taxon>Leptocardii</taxon>
        <taxon>Amphioxiformes</taxon>
        <taxon>Branchiostomatidae</taxon>
        <taxon>Branchiostoma</taxon>
    </lineage>
</organism>
<evidence type="ECO:0000313" key="2">
    <source>
        <dbReference type="EMBL" id="CAH1267454.1"/>
    </source>
</evidence>
<gene>
    <name evidence="2" type="primary">Hypp3748</name>
    <name evidence="2" type="ORF">BLAG_LOCUS20806</name>
</gene>
<evidence type="ECO:0000256" key="1">
    <source>
        <dbReference type="SAM" id="MobiDB-lite"/>
    </source>
</evidence>
<dbReference type="AlphaFoldDB" id="A0A8K0A3M5"/>
<proteinExistence type="predicted"/>
<protein>
    <submittedName>
        <fullName evidence="2">Hypp3748 protein</fullName>
    </submittedName>
</protein>
<reference evidence="2" key="1">
    <citation type="submission" date="2022-01" db="EMBL/GenBank/DDBJ databases">
        <authorList>
            <person name="Braso-Vives M."/>
        </authorList>
    </citation>
    <scope>NUCLEOTIDE SEQUENCE</scope>
</reference>
<dbReference type="EMBL" id="OV696691">
    <property type="protein sequence ID" value="CAH1267454.1"/>
    <property type="molecule type" value="Genomic_DNA"/>
</dbReference>
<keyword evidence="3" id="KW-1185">Reference proteome</keyword>
<accession>A0A8K0A3M5</accession>
<dbReference type="Proteomes" id="UP000838412">
    <property type="component" value="Chromosome 6"/>
</dbReference>
<name>A0A8K0A3M5_BRALA</name>
<sequence length="184" mass="20514">MCDQDTDSLNPDLMYSRNAMSQNPTYHTDMEYPQNVGNPNQIYEPDVCSEPAHGPANSDGTPSIEPLTATYQEGDDDNDNDKPTTSTTSGAVAENEEIDDITRDAAVEVNAVPSVRPKSTSRPSYNDLHIKPYAVRYQTDIRKMMRMKYPKKLMVQMATEEHTILPLMTSISHHTLSPICASMT</sequence>
<feature type="region of interest" description="Disordered" evidence="1">
    <location>
        <begin position="1"/>
        <end position="98"/>
    </location>
</feature>
<evidence type="ECO:0000313" key="3">
    <source>
        <dbReference type="Proteomes" id="UP000838412"/>
    </source>
</evidence>